<feature type="binding site" evidence="2">
    <location>
        <begin position="68"/>
        <end position="71"/>
    </location>
    <ligand>
        <name>NADP(+)</name>
        <dbReference type="ChEBI" id="CHEBI:58349"/>
    </ligand>
</feature>
<evidence type="ECO:0000256" key="2">
    <source>
        <dbReference type="PIRSR" id="PIRSR000193-1"/>
    </source>
</evidence>
<dbReference type="KEGG" id="ppso:QPJ95_08470"/>
<dbReference type="InterPro" id="IPR029036">
    <property type="entry name" value="P5CR_dimer"/>
</dbReference>
<evidence type="ECO:0000256" key="1">
    <source>
        <dbReference type="ARBA" id="ARBA00005525"/>
    </source>
</evidence>
<name>A0A9Y2L1A2_9RHOB</name>
<dbReference type="Gene3D" id="1.10.3730.10">
    <property type="entry name" value="ProC C-terminal domain-like"/>
    <property type="match status" value="1"/>
</dbReference>
<organism evidence="5 6">
    <name type="scientific">Parasedimentitalea psychrophila</name>
    <dbReference type="NCBI Taxonomy" id="2997337"/>
    <lineage>
        <taxon>Bacteria</taxon>
        <taxon>Pseudomonadati</taxon>
        <taxon>Pseudomonadota</taxon>
        <taxon>Alphaproteobacteria</taxon>
        <taxon>Rhodobacterales</taxon>
        <taxon>Paracoccaceae</taxon>
        <taxon>Parasedimentitalea</taxon>
    </lineage>
</organism>
<comment type="similarity">
    <text evidence="1">Belongs to the pyrroline-5-carboxylate reductase family.</text>
</comment>
<feature type="domain" description="Pyrroline-5-carboxylate reductase catalytic N-terminal" evidence="3">
    <location>
        <begin position="2"/>
        <end position="87"/>
    </location>
</feature>
<gene>
    <name evidence="5" type="ORF">QPJ95_08470</name>
</gene>
<evidence type="ECO:0000259" key="4">
    <source>
        <dbReference type="Pfam" id="PF14748"/>
    </source>
</evidence>
<dbReference type="GO" id="GO:0004735">
    <property type="term" value="F:pyrroline-5-carboxylate reductase activity"/>
    <property type="evidence" value="ECO:0007669"/>
    <property type="project" value="InterPro"/>
</dbReference>
<sequence length="259" mass="27880">MKIGFIGTGDITEAIVTGLIATDFPISEIILSERSQAKSARLAAADSRIRVTPDNQQIVDQADLLFLAVRPQVAEEVLRVLKFRDGQQVASLIATVTFESLLDWIGAPVSLSRSIPLPAVANRRGVTAIYPADELLESFYDALGTVVVAQSLDEFDAYAAASALMELYFGVMETASDWLCTQGTSPQNAQSYLTKIFLELSRTADSAPQASFASLRDNHSTPGGLNEQMFSVFADSGGTKALTQALESVAKRVRNAREA</sequence>
<dbReference type="NCBIfam" id="NF005063">
    <property type="entry name" value="PRK06476.1"/>
    <property type="match status" value="1"/>
</dbReference>
<dbReference type="PANTHER" id="PTHR11645:SF13">
    <property type="entry name" value="PYRROLINE-5-CARBOXYLATE REDUCTASE CATALYTIC N-TERMINAL DOMAIN-CONTAINING PROTEIN"/>
    <property type="match status" value="1"/>
</dbReference>
<dbReference type="InterPro" id="IPR036291">
    <property type="entry name" value="NAD(P)-bd_dom_sf"/>
</dbReference>
<dbReference type="SUPFAM" id="SSF51735">
    <property type="entry name" value="NAD(P)-binding Rossmann-fold domains"/>
    <property type="match status" value="1"/>
</dbReference>
<dbReference type="PIRSF" id="PIRSF000193">
    <property type="entry name" value="Pyrrol-5-carb_rd"/>
    <property type="match status" value="1"/>
</dbReference>
<feature type="binding site" evidence="2">
    <location>
        <position position="55"/>
    </location>
    <ligand>
        <name>NADPH</name>
        <dbReference type="ChEBI" id="CHEBI:57783"/>
    </ligand>
</feature>
<evidence type="ECO:0000259" key="3">
    <source>
        <dbReference type="Pfam" id="PF03807"/>
    </source>
</evidence>
<dbReference type="AlphaFoldDB" id="A0A9Y2L1A2"/>
<evidence type="ECO:0000313" key="6">
    <source>
        <dbReference type="Proteomes" id="UP001238334"/>
    </source>
</evidence>
<dbReference type="PANTHER" id="PTHR11645">
    <property type="entry name" value="PYRROLINE-5-CARBOXYLATE REDUCTASE"/>
    <property type="match status" value="1"/>
</dbReference>
<dbReference type="Gene3D" id="3.40.50.720">
    <property type="entry name" value="NAD(P)-binding Rossmann-like Domain"/>
    <property type="match status" value="1"/>
</dbReference>
<keyword evidence="2" id="KW-0521">NADP</keyword>
<dbReference type="EMBL" id="CP127247">
    <property type="protein sequence ID" value="WIY26930.1"/>
    <property type="molecule type" value="Genomic_DNA"/>
</dbReference>
<accession>A0A9Y2L1A2</accession>
<dbReference type="RefSeq" id="WP_270917372.1">
    <property type="nucleotide sequence ID" value="NZ_CP127247.1"/>
</dbReference>
<dbReference type="InterPro" id="IPR028939">
    <property type="entry name" value="P5C_Rdtase_cat_N"/>
</dbReference>
<dbReference type="Pfam" id="PF03807">
    <property type="entry name" value="F420_oxidored"/>
    <property type="match status" value="1"/>
</dbReference>
<dbReference type="InterPro" id="IPR000304">
    <property type="entry name" value="Pyrroline-COOH_reductase"/>
</dbReference>
<keyword evidence="6" id="KW-1185">Reference proteome</keyword>
<proteinExistence type="inferred from homology"/>
<dbReference type="Proteomes" id="UP001238334">
    <property type="component" value="Chromosome"/>
</dbReference>
<feature type="domain" description="Pyrroline-5-carboxylate reductase dimerisation" evidence="4">
    <location>
        <begin position="164"/>
        <end position="254"/>
    </location>
</feature>
<dbReference type="GO" id="GO:0055129">
    <property type="term" value="P:L-proline biosynthetic process"/>
    <property type="evidence" value="ECO:0007669"/>
    <property type="project" value="TreeGrafter"/>
</dbReference>
<reference evidence="5 6" key="1">
    <citation type="submission" date="2023-06" db="EMBL/GenBank/DDBJ databases">
        <title>Parasedimentitalea psychrophila sp. nov., a psychrophilic bacterium isolated from deep-sea sediment.</title>
        <authorList>
            <person name="Li A."/>
        </authorList>
    </citation>
    <scope>NUCLEOTIDE SEQUENCE [LARGE SCALE GENOMIC DNA]</scope>
    <source>
        <strain evidence="5 6">QS115</strain>
    </source>
</reference>
<dbReference type="Pfam" id="PF14748">
    <property type="entry name" value="P5CR_dimer"/>
    <property type="match status" value="1"/>
</dbReference>
<evidence type="ECO:0000313" key="5">
    <source>
        <dbReference type="EMBL" id="WIY26930.1"/>
    </source>
</evidence>
<protein>
    <submittedName>
        <fullName evidence="5">Pyrroline-5-carboxylate reductase</fullName>
    </submittedName>
</protein>